<organism evidence="4 5">
    <name type="scientific">Aristolochia fimbriata</name>
    <name type="common">White veined hardy Dutchman's pipe vine</name>
    <dbReference type="NCBI Taxonomy" id="158543"/>
    <lineage>
        <taxon>Eukaryota</taxon>
        <taxon>Viridiplantae</taxon>
        <taxon>Streptophyta</taxon>
        <taxon>Embryophyta</taxon>
        <taxon>Tracheophyta</taxon>
        <taxon>Spermatophyta</taxon>
        <taxon>Magnoliopsida</taxon>
        <taxon>Magnoliidae</taxon>
        <taxon>Piperales</taxon>
        <taxon>Aristolochiaceae</taxon>
        <taxon>Aristolochia</taxon>
    </lineage>
</organism>
<dbReference type="InterPro" id="IPR036529">
    <property type="entry name" value="KIX_dom_sf"/>
</dbReference>
<dbReference type="SUPFAM" id="SSF47040">
    <property type="entry name" value="Kix domain of CBP (creb binding protein)"/>
    <property type="match status" value="2"/>
</dbReference>
<dbReference type="AlphaFoldDB" id="A0AAV7ETL5"/>
<name>A0AAV7ETL5_ARIFI</name>
<feature type="domain" description="Mediator complex subunit 15 KIX" evidence="3">
    <location>
        <begin position="128"/>
        <end position="201"/>
    </location>
</feature>
<protein>
    <recommendedName>
        <fullName evidence="3">Mediator complex subunit 15 KIX domain-containing protein</fullName>
    </recommendedName>
</protein>
<dbReference type="GO" id="GO:0003713">
    <property type="term" value="F:transcription coactivator activity"/>
    <property type="evidence" value="ECO:0007669"/>
    <property type="project" value="InterPro"/>
</dbReference>
<dbReference type="GO" id="GO:0005634">
    <property type="term" value="C:nucleus"/>
    <property type="evidence" value="ECO:0007669"/>
    <property type="project" value="UniProtKB-SubCell"/>
</dbReference>
<reference evidence="4 5" key="1">
    <citation type="submission" date="2021-07" db="EMBL/GenBank/DDBJ databases">
        <title>The Aristolochia fimbriata genome: insights into angiosperm evolution, floral development and chemical biosynthesis.</title>
        <authorList>
            <person name="Jiao Y."/>
        </authorList>
    </citation>
    <scope>NUCLEOTIDE SEQUENCE [LARGE SCALE GENOMIC DNA]</scope>
    <source>
        <strain evidence="4">IBCAS-2021</strain>
        <tissue evidence="4">Leaf</tissue>
    </source>
</reference>
<evidence type="ECO:0000259" key="3">
    <source>
        <dbReference type="Pfam" id="PF16987"/>
    </source>
</evidence>
<dbReference type="PANTHER" id="PTHR33137">
    <property type="entry name" value="MEDIATOR OF RNA POLYMERASE II TRANSCRIPTION SUBUNIT 15A-RELATED"/>
    <property type="match status" value="1"/>
</dbReference>
<evidence type="ECO:0000313" key="4">
    <source>
        <dbReference type="EMBL" id="KAG9451894.1"/>
    </source>
</evidence>
<keyword evidence="5" id="KW-1185">Reference proteome</keyword>
<dbReference type="InterPro" id="IPR036546">
    <property type="entry name" value="MED15_KIX"/>
</dbReference>
<gene>
    <name evidence="4" type="ORF">H6P81_004798</name>
</gene>
<evidence type="ECO:0000256" key="2">
    <source>
        <dbReference type="ARBA" id="ARBA00023242"/>
    </source>
</evidence>
<dbReference type="InterPro" id="IPR044661">
    <property type="entry name" value="MED15a/b/c-like"/>
</dbReference>
<comment type="caution">
    <text evidence="4">The sequence shown here is derived from an EMBL/GenBank/DDBJ whole genome shotgun (WGS) entry which is preliminary data.</text>
</comment>
<proteinExistence type="predicted"/>
<feature type="domain" description="Mediator complex subunit 15 KIX" evidence="3">
    <location>
        <begin position="32"/>
        <end position="104"/>
    </location>
</feature>
<keyword evidence="2" id="KW-0539">Nucleus</keyword>
<dbReference type="GO" id="GO:0031490">
    <property type="term" value="F:chromatin DNA binding"/>
    <property type="evidence" value="ECO:0007669"/>
    <property type="project" value="InterPro"/>
</dbReference>
<dbReference type="Pfam" id="PF16987">
    <property type="entry name" value="KIX_2"/>
    <property type="match status" value="2"/>
</dbReference>
<dbReference type="Gene3D" id="1.10.246.20">
    <property type="entry name" value="Coactivator CBP, KIX domain"/>
    <property type="match status" value="2"/>
</dbReference>
<evidence type="ECO:0000313" key="5">
    <source>
        <dbReference type="Proteomes" id="UP000825729"/>
    </source>
</evidence>
<dbReference type="PANTHER" id="PTHR33137:SF4">
    <property type="entry name" value="MEDIATOR OF RNA POLYMERASE II TRANSCRIPTION SUBUNIT 15A-RELATED"/>
    <property type="match status" value="1"/>
</dbReference>
<sequence length="216" mass="24401">MTKSCGACGLKVVVASMNTNMYPNGNLDMDAHDWRNQLFPDVRPRITNRILETMQKCTPISDPDDLVLLKKSAEIFEEKMFTAATSQKDYLQSISMKMLEVEKRFGRLLLPNSLSANATRVNQNHINHDWRNQTSSASRQRLTDKIVETLRKCVPVYGPAGLVALKNFAVRLEETMYTAATSQTDYLRRLSVIMLKLENTSWPCSPGTSSSTSRAY</sequence>
<comment type="subcellular location">
    <subcellularLocation>
        <location evidence="1">Nucleus</location>
    </subcellularLocation>
</comment>
<dbReference type="EMBL" id="JAINDJ010000003">
    <property type="protein sequence ID" value="KAG9451894.1"/>
    <property type="molecule type" value="Genomic_DNA"/>
</dbReference>
<evidence type="ECO:0000256" key="1">
    <source>
        <dbReference type="ARBA" id="ARBA00004123"/>
    </source>
</evidence>
<accession>A0AAV7ETL5</accession>
<dbReference type="Proteomes" id="UP000825729">
    <property type="component" value="Unassembled WGS sequence"/>
</dbReference>